<proteinExistence type="predicted"/>
<feature type="region of interest" description="Disordered" evidence="1">
    <location>
        <begin position="1"/>
        <end position="24"/>
    </location>
</feature>
<accession>A0A255GEG5</accession>
<dbReference type="PANTHER" id="PTHR35787:SF1">
    <property type="entry name" value="GLYCEROL UPTAKE OPERON ANTITERMINATOR REGULATORY PROTEIN"/>
    <property type="match status" value="1"/>
</dbReference>
<comment type="caution">
    <text evidence="2">The sequence shown here is derived from an EMBL/GenBank/DDBJ whole genome shotgun (WGS) entry which is preliminary data.</text>
</comment>
<sequence length="218" mass="23009">MLRAAGDHQAGRRPGQPAQPGQTGAVSGLAQLQQAVRQHPVIGVLYGVDSLPALLGSDCRAAVVANIDLLLLPKALEVLTQQGILSIVNIDSIPGLAQDRGGVDYLQALGAVGVVSTRGSLMQRIQHAKLLAMQKVFVTDRSNLPRALDSVRTSHPDLVQVMPGPVVPRIDPEDLRVFEPFIVSGFVTDENDVRAALTAGAIGVTSHSTELWAATRSP</sequence>
<dbReference type="OrthoDB" id="8724213at2"/>
<dbReference type="PANTHER" id="PTHR35787">
    <property type="entry name" value="GLYCEROL UPTAKE OPERON ANTITERMINATOR REGULATORY PROTEIN"/>
    <property type="match status" value="1"/>
</dbReference>
<dbReference type="Proteomes" id="UP000215896">
    <property type="component" value="Unassembled WGS sequence"/>
</dbReference>
<feature type="compositionally biased region" description="Basic and acidic residues" evidence="1">
    <location>
        <begin position="1"/>
        <end position="10"/>
    </location>
</feature>
<dbReference type="EMBL" id="NMVO01000014">
    <property type="protein sequence ID" value="OYO12693.1"/>
    <property type="molecule type" value="Genomic_DNA"/>
</dbReference>
<evidence type="ECO:0000313" key="2">
    <source>
        <dbReference type="EMBL" id="OYO12693.1"/>
    </source>
</evidence>
<organism evidence="2 3">
    <name type="scientific">Enemella evansiae</name>
    <dbReference type="NCBI Taxonomy" id="2016499"/>
    <lineage>
        <taxon>Bacteria</taxon>
        <taxon>Bacillati</taxon>
        <taxon>Actinomycetota</taxon>
        <taxon>Actinomycetes</taxon>
        <taxon>Propionibacteriales</taxon>
        <taxon>Propionibacteriaceae</taxon>
        <taxon>Enemella</taxon>
    </lineage>
</organism>
<gene>
    <name evidence="2" type="ORF">CGZ94_12325</name>
</gene>
<dbReference type="PIRSF" id="PIRSF016897">
    <property type="entry name" value="GlpP"/>
    <property type="match status" value="1"/>
</dbReference>
<protein>
    <submittedName>
        <fullName evidence="2">Transcriptional regulator</fullName>
    </submittedName>
</protein>
<name>A0A255GEG5_9ACTN</name>
<dbReference type="Pfam" id="PF04309">
    <property type="entry name" value="G3P_antiterm"/>
    <property type="match status" value="1"/>
</dbReference>
<dbReference type="SUPFAM" id="SSF110391">
    <property type="entry name" value="GlpP-like"/>
    <property type="match status" value="1"/>
</dbReference>
<reference evidence="2 3" key="1">
    <citation type="submission" date="2017-07" db="EMBL/GenBank/DDBJ databases">
        <title>Draft whole genome sequences of clinical Proprionibacteriaceae strains.</title>
        <authorList>
            <person name="Bernier A.-M."/>
            <person name="Bernard K."/>
            <person name="Domingo M.-C."/>
        </authorList>
    </citation>
    <scope>NUCLEOTIDE SEQUENCE [LARGE SCALE GENOMIC DNA]</scope>
    <source>
        <strain evidence="2 3">NML 030167</strain>
    </source>
</reference>
<dbReference type="GO" id="GO:0006355">
    <property type="term" value="P:regulation of DNA-templated transcription"/>
    <property type="evidence" value="ECO:0007669"/>
    <property type="project" value="InterPro"/>
</dbReference>
<dbReference type="InterPro" id="IPR006699">
    <property type="entry name" value="GlpP"/>
</dbReference>
<dbReference type="AlphaFoldDB" id="A0A255GEG5"/>
<dbReference type="Gene3D" id="3.20.20.70">
    <property type="entry name" value="Aldolase class I"/>
    <property type="match status" value="1"/>
</dbReference>
<keyword evidence="3" id="KW-1185">Reference proteome</keyword>
<evidence type="ECO:0000256" key="1">
    <source>
        <dbReference type="SAM" id="MobiDB-lite"/>
    </source>
</evidence>
<evidence type="ECO:0000313" key="3">
    <source>
        <dbReference type="Proteomes" id="UP000215896"/>
    </source>
</evidence>
<dbReference type="InterPro" id="IPR013785">
    <property type="entry name" value="Aldolase_TIM"/>
</dbReference>
<dbReference type="GO" id="GO:0006071">
    <property type="term" value="P:glycerol metabolic process"/>
    <property type="evidence" value="ECO:0007669"/>
    <property type="project" value="InterPro"/>
</dbReference>